<name>A0A0A5GEP5_9BACI</name>
<evidence type="ECO:0000256" key="2">
    <source>
        <dbReference type="SAM" id="SignalP"/>
    </source>
</evidence>
<feature type="compositionally biased region" description="Basic and acidic residues" evidence="1">
    <location>
        <begin position="94"/>
        <end position="114"/>
    </location>
</feature>
<proteinExistence type="predicted"/>
<organism evidence="3 4">
    <name type="scientific">Pontibacillus marinus BH030004 = DSM 16465</name>
    <dbReference type="NCBI Taxonomy" id="1385511"/>
    <lineage>
        <taxon>Bacteria</taxon>
        <taxon>Bacillati</taxon>
        <taxon>Bacillota</taxon>
        <taxon>Bacilli</taxon>
        <taxon>Bacillales</taxon>
        <taxon>Bacillaceae</taxon>
        <taxon>Pontibacillus</taxon>
    </lineage>
</organism>
<feature type="compositionally biased region" description="Basic and acidic residues" evidence="1">
    <location>
        <begin position="36"/>
        <end position="61"/>
    </location>
</feature>
<dbReference type="EMBL" id="AVPF01000014">
    <property type="protein sequence ID" value="KGX89585.1"/>
    <property type="molecule type" value="Genomic_DNA"/>
</dbReference>
<keyword evidence="4" id="KW-1185">Reference proteome</keyword>
<gene>
    <name evidence="3" type="ORF">N783_05485</name>
</gene>
<sequence length="239" mass="27278">MKKILTTSLAGLLVLGGCAFGSDENSNTSGDQNEDEKDKTQQEEKNQNENQDNTKDEKDSDMNNNDSDESSKSDKNNDDTQNNEENNDENNQSSDKDSNNTEAKHPMNKDRAQTELEEYEEAFKKVISYTKDDGELKEYKTKDKLKEHFMHFMSAEQADELINTYFEMQDDALHVKAMDGPKFLDSDQPFEFKQGSNGNYKVVQETDNELNGHIKTTYTLTVNDGGYWIIQDVTSESLE</sequence>
<dbReference type="AlphaFoldDB" id="A0A0A5GEP5"/>
<feature type="signal peptide" evidence="2">
    <location>
        <begin position="1"/>
        <end position="21"/>
    </location>
</feature>
<dbReference type="RefSeq" id="WP_027445567.1">
    <property type="nucleotide sequence ID" value="NZ_AULJ01000012.1"/>
</dbReference>
<evidence type="ECO:0000313" key="4">
    <source>
        <dbReference type="Proteomes" id="UP000030403"/>
    </source>
</evidence>
<accession>A0A0A5GEP5</accession>
<feature type="chain" id="PRO_5002010609" description="Lipoprotein" evidence="2">
    <location>
        <begin position="22"/>
        <end position="239"/>
    </location>
</feature>
<evidence type="ECO:0000256" key="1">
    <source>
        <dbReference type="SAM" id="MobiDB-lite"/>
    </source>
</evidence>
<dbReference type="OrthoDB" id="574706at2"/>
<feature type="compositionally biased region" description="Basic and acidic residues" evidence="1">
    <location>
        <begin position="69"/>
        <end position="78"/>
    </location>
</feature>
<keyword evidence="2" id="KW-0732">Signal</keyword>
<evidence type="ECO:0000313" key="3">
    <source>
        <dbReference type="EMBL" id="KGX89585.1"/>
    </source>
</evidence>
<comment type="caution">
    <text evidence="3">The sequence shown here is derived from an EMBL/GenBank/DDBJ whole genome shotgun (WGS) entry which is preliminary data.</text>
</comment>
<protein>
    <recommendedName>
        <fullName evidence="5">Lipoprotein</fullName>
    </recommendedName>
</protein>
<dbReference type="Proteomes" id="UP000030403">
    <property type="component" value="Unassembled WGS sequence"/>
</dbReference>
<dbReference type="eggNOG" id="ENOG50303ZX">
    <property type="taxonomic scope" value="Bacteria"/>
</dbReference>
<evidence type="ECO:0008006" key="5">
    <source>
        <dbReference type="Google" id="ProtNLM"/>
    </source>
</evidence>
<reference evidence="3 4" key="1">
    <citation type="submission" date="2013-08" db="EMBL/GenBank/DDBJ databases">
        <authorList>
            <person name="Huang J."/>
            <person name="Wang G."/>
        </authorList>
    </citation>
    <scope>NUCLEOTIDE SEQUENCE [LARGE SCALE GENOMIC DNA]</scope>
    <source>
        <strain evidence="3 4">BH030004</strain>
    </source>
</reference>
<dbReference type="PROSITE" id="PS51257">
    <property type="entry name" value="PROKAR_LIPOPROTEIN"/>
    <property type="match status" value="1"/>
</dbReference>
<feature type="region of interest" description="Disordered" evidence="1">
    <location>
        <begin position="18"/>
        <end position="114"/>
    </location>
</feature>